<dbReference type="PANTHER" id="PTHR43427:SF6">
    <property type="entry name" value="CHLORIDE CHANNEL PROTEIN CLC-E"/>
    <property type="match status" value="1"/>
</dbReference>
<dbReference type="Gene3D" id="1.10.3080.10">
    <property type="entry name" value="Clc chloride channel"/>
    <property type="match status" value="1"/>
</dbReference>
<dbReference type="InterPro" id="IPR001807">
    <property type="entry name" value="ClC"/>
</dbReference>
<feature type="transmembrane region" description="Helical" evidence="10">
    <location>
        <begin position="217"/>
        <end position="237"/>
    </location>
</feature>
<protein>
    <submittedName>
        <fullName evidence="11">H+/Cl- antiporter ClcA</fullName>
    </submittedName>
</protein>
<accession>A0ABS2PJS8</accession>
<keyword evidence="2" id="KW-0813">Transport</keyword>
<keyword evidence="4 10" id="KW-1133">Transmembrane helix</keyword>
<sequence length="404" mass="43656">MFYKQCLVIVALLIVASITGLAGIGFHFLLDYAQWLVYHSHDLVGLSQVSQPYLSLSLIITGFAMAVIWYQLQKKGALISIKAQLFPKEEKEASPPILRHILHILTQVVSVSLGSPIGKEAAPRELGALSASHLASHFKLSAEDRSLLVASGAAAGLAAIYQVPLASTFFAFETLGIALRTKNVIFLLLSTGLASQIARPVISNQAIYSLQTLSTDWQNLLLAVLLVILITPIAYVFKEWTKKAEQKKIKTKGLLLGLPLTFTLLALVANAFPEILGNGEAMATRIIAGQPWDKVFFLTVIKSVMVVLVLRSGAYGGTLTPSFALGLALAYLLISPFLPAMTESAMVLGALIFLSTSIQAPISAMFLVIGFAGQGLSAYPLLGFTVALAKSYHDFFIKRYLFKD</sequence>
<feature type="transmembrane region" description="Helical" evidence="10">
    <location>
        <begin position="362"/>
        <end position="389"/>
    </location>
</feature>
<proteinExistence type="predicted"/>
<evidence type="ECO:0000256" key="10">
    <source>
        <dbReference type="SAM" id="Phobius"/>
    </source>
</evidence>
<evidence type="ECO:0000256" key="6">
    <source>
        <dbReference type="ARBA" id="ARBA00023136"/>
    </source>
</evidence>
<evidence type="ECO:0000256" key="1">
    <source>
        <dbReference type="ARBA" id="ARBA00004141"/>
    </source>
</evidence>
<keyword evidence="9" id="KW-0407">Ion channel</keyword>
<evidence type="ECO:0000256" key="3">
    <source>
        <dbReference type="ARBA" id="ARBA00022692"/>
    </source>
</evidence>
<dbReference type="Pfam" id="PF00654">
    <property type="entry name" value="Voltage_CLC"/>
    <property type="match status" value="1"/>
</dbReference>
<dbReference type="SUPFAM" id="SSF81340">
    <property type="entry name" value="Clc chloride channel"/>
    <property type="match status" value="1"/>
</dbReference>
<dbReference type="PRINTS" id="PR00762">
    <property type="entry name" value="CLCHANNEL"/>
</dbReference>
<organism evidence="11 12">
    <name type="scientific">Streptococcus saliviloxodontae</name>
    <dbReference type="NCBI Taxonomy" id="1349416"/>
    <lineage>
        <taxon>Bacteria</taxon>
        <taxon>Bacillati</taxon>
        <taxon>Bacillota</taxon>
        <taxon>Bacilli</taxon>
        <taxon>Lactobacillales</taxon>
        <taxon>Streptococcaceae</taxon>
        <taxon>Streptococcus</taxon>
    </lineage>
</organism>
<dbReference type="RefSeq" id="WP_205016626.1">
    <property type="nucleotide sequence ID" value="NZ_JAFBEI010000007.1"/>
</dbReference>
<name>A0ABS2PJS8_9STRE</name>
<keyword evidence="6 10" id="KW-0472">Membrane</keyword>
<reference evidence="11 12" key="1">
    <citation type="submission" date="2021-01" db="EMBL/GenBank/DDBJ databases">
        <title>Genomic Encyclopedia of Type Strains, Phase IV (KMG-IV): sequencing the most valuable type-strain genomes for metagenomic binning, comparative biology and taxonomic classification.</title>
        <authorList>
            <person name="Goeker M."/>
        </authorList>
    </citation>
    <scope>NUCLEOTIDE SEQUENCE [LARGE SCALE GENOMIC DNA]</scope>
    <source>
        <strain evidence="11 12">DSM 27513</strain>
    </source>
</reference>
<dbReference type="EMBL" id="JAFBEI010000007">
    <property type="protein sequence ID" value="MBM7635693.1"/>
    <property type="molecule type" value="Genomic_DNA"/>
</dbReference>
<comment type="subcellular location">
    <subcellularLocation>
        <location evidence="1">Membrane</location>
        <topology evidence="1">Multi-pass membrane protein</topology>
    </subcellularLocation>
</comment>
<evidence type="ECO:0000313" key="11">
    <source>
        <dbReference type="EMBL" id="MBM7635693.1"/>
    </source>
</evidence>
<keyword evidence="7" id="KW-0869">Chloride channel</keyword>
<dbReference type="Proteomes" id="UP000809081">
    <property type="component" value="Unassembled WGS sequence"/>
</dbReference>
<comment type="caution">
    <text evidence="11">The sequence shown here is derived from an EMBL/GenBank/DDBJ whole genome shotgun (WGS) entry which is preliminary data.</text>
</comment>
<keyword evidence="12" id="KW-1185">Reference proteome</keyword>
<evidence type="ECO:0000256" key="7">
    <source>
        <dbReference type="ARBA" id="ARBA00023173"/>
    </source>
</evidence>
<evidence type="ECO:0000313" key="12">
    <source>
        <dbReference type="Proteomes" id="UP000809081"/>
    </source>
</evidence>
<dbReference type="InterPro" id="IPR050368">
    <property type="entry name" value="ClC-type_chloride_channel"/>
</dbReference>
<evidence type="ECO:0000256" key="5">
    <source>
        <dbReference type="ARBA" id="ARBA00023065"/>
    </source>
</evidence>
<feature type="transmembrane region" description="Helical" evidence="10">
    <location>
        <begin position="292"/>
        <end position="310"/>
    </location>
</feature>
<keyword evidence="3 10" id="KW-0812">Transmembrane</keyword>
<feature type="transmembrane region" description="Helical" evidence="10">
    <location>
        <begin position="7"/>
        <end position="30"/>
    </location>
</feature>
<keyword evidence="8" id="KW-0868">Chloride</keyword>
<evidence type="ECO:0000256" key="4">
    <source>
        <dbReference type="ARBA" id="ARBA00022989"/>
    </source>
</evidence>
<gene>
    <name evidence="11" type="ORF">JOC31_000494</name>
</gene>
<feature type="transmembrane region" description="Helical" evidence="10">
    <location>
        <begin position="50"/>
        <end position="72"/>
    </location>
</feature>
<dbReference type="InterPro" id="IPR014743">
    <property type="entry name" value="Cl-channel_core"/>
</dbReference>
<feature type="transmembrane region" description="Helical" evidence="10">
    <location>
        <begin position="147"/>
        <end position="172"/>
    </location>
</feature>
<evidence type="ECO:0000256" key="2">
    <source>
        <dbReference type="ARBA" id="ARBA00022448"/>
    </source>
</evidence>
<dbReference type="PANTHER" id="PTHR43427">
    <property type="entry name" value="CHLORIDE CHANNEL PROTEIN CLC-E"/>
    <property type="match status" value="1"/>
</dbReference>
<evidence type="ECO:0000256" key="8">
    <source>
        <dbReference type="ARBA" id="ARBA00023214"/>
    </source>
</evidence>
<feature type="transmembrane region" description="Helical" evidence="10">
    <location>
        <begin position="322"/>
        <end position="342"/>
    </location>
</feature>
<evidence type="ECO:0000256" key="9">
    <source>
        <dbReference type="ARBA" id="ARBA00023303"/>
    </source>
</evidence>
<feature type="transmembrane region" description="Helical" evidence="10">
    <location>
        <begin position="253"/>
        <end position="272"/>
    </location>
</feature>
<keyword evidence="5" id="KW-0406">Ion transport</keyword>